<gene>
    <name evidence="1" type="ORF">SAMN05444362_12137</name>
</gene>
<dbReference type="RefSeq" id="WP_062184283.1">
    <property type="nucleotide sequence ID" value="NZ_BBXL01000026.1"/>
</dbReference>
<protein>
    <recommendedName>
        <fullName evidence="3">Phage Mu protein F like protein</fullName>
    </recommendedName>
</protein>
<evidence type="ECO:0000313" key="2">
    <source>
        <dbReference type="Proteomes" id="UP000184480"/>
    </source>
</evidence>
<sequence>MNKYDKQYKQKQLRIRLDLEKMYSEMVEDLVSATSILDLPLDEYVYFKNYPTLKKKADELIKNLGTKLNLYINNQLSNVWSLSNLKNDNLIDQTFSKYDKIATDSLKSHNEKALETFRQSKIKGLTLSDRVWSSNANLRQELESALSAGLEKGQSAKSLAKDIKKYLNKPDMRFRRVRDKFGNLKPSKNALSYNPGQGVYRNSQANALRLVKETINRAYREADHLRWSQMPFVTGYKLRNSERKATVCDICARMNGTVFPKSHKFIGIHVGCLCTATPVLCSEADMIRIVNGEVVEVKEPEIPVL</sequence>
<dbReference type="AlphaFoldDB" id="A0A1M5IWS4"/>
<accession>A0A1M5IWS4</accession>
<proteinExistence type="predicted"/>
<reference evidence="2" key="1">
    <citation type="submission" date="2016-11" db="EMBL/GenBank/DDBJ databases">
        <authorList>
            <person name="Varghese N."/>
            <person name="Submissions S."/>
        </authorList>
    </citation>
    <scope>NUCLEOTIDE SEQUENCE [LARGE SCALE GENOMIC DNA]</scope>
    <source>
        <strain evidence="2">DSM 27370</strain>
    </source>
</reference>
<evidence type="ECO:0000313" key="1">
    <source>
        <dbReference type="EMBL" id="SHG32509.1"/>
    </source>
</evidence>
<evidence type="ECO:0008006" key="3">
    <source>
        <dbReference type="Google" id="ProtNLM"/>
    </source>
</evidence>
<dbReference type="OrthoDB" id="661150at2"/>
<organism evidence="1 2">
    <name type="scientific">Dysgonomonas macrotermitis</name>
    <dbReference type="NCBI Taxonomy" id="1346286"/>
    <lineage>
        <taxon>Bacteria</taxon>
        <taxon>Pseudomonadati</taxon>
        <taxon>Bacteroidota</taxon>
        <taxon>Bacteroidia</taxon>
        <taxon>Bacteroidales</taxon>
        <taxon>Dysgonomonadaceae</taxon>
        <taxon>Dysgonomonas</taxon>
    </lineage>
</organism>
<dbReference type="STRING" id="1346286.SAMN05444362_12137"/>
<keyword evidence="2" id="KW-1185">Reference proteome</keyword>
<dbReference type="EMBL" id="FQUC01000021">
    <property type="protein sequence ID" value="SHG32509.1"/>
    <property type="molecule type" value="Genomic_DNA"/>
</dbReference>
<dbReference type="Proteomes" id="UP000184480">
    <property type="component" value="Unassembled WGS sequence"/>
</dbReference>
<name>A0A1M5IWS4_9BACT</name>